<protein>
    <recommendedName>
        <fullName evidence="8">MIR domain-containing protein</fullName>
    </recommendedName>
</protein>
<feature type="domain" description="MIR" evidence="8">
    <location>
        <begin position="73"/>
        <end position="130"/>
    </location>
</feature>
<gene>
    <name evidence="9" type="ORF">ABL78_1548</name>
</gene>
<dbReference type="InterPro" id="IPR005821">
    <property type="entry name" value="Ion_trans_dom"/>
</dbReference>
<dbReference type="EMBL" id="LJSK01000026">
    <property type="protein sequence ID" value="KPI89319.1"/>
    <property type="molecule type" value="Genomic_DNA"/>
</dbReference>
<feature type="compositionally biased region" description="Gly residues" evidence="6">
    <location>
        <begin position="2846"/>
        <end position="2856"/>
    </location>
</feature>
<feature type="compositionally biased region" description="Polar residues" evidence="6">
    <location>
        <begin position="2937"/>
        <end position="2946"/>
    </location>
</feature>
<evidence type="ECO:0000256" key="4">
    <source>
        <dbReference type="ARBA" id="ARBA00022989"/>
    </source>
</evidence>
<feature type="region of interest" description="Disordered" evidence="6">
    <location>
        <begin position="2897"/>
        <end position="2946"/>
    </location>
</feature>
<dbReference type="InterPro" id="IPR015925">
    <property type="entry name" value="Ryanodine_IP3_receptor"/>
</dbReference>
<organism evidence="9 10">
    <name type="scientific">Leptomonas seymouri</name>
    <dbReference type="NCBI Taxonomy" id="5684"/>
    <lineage>
        <taxon>Eukaryota</taxon>
        <taxon>Discoba</taxon>
        <taxon>Euglenozoa</taxon>
        <taxon>Kinetoplastea</taxon>
        <taxon>Metakinetoplastina</taxon>
        <taxon>Trypanosomatida</taxon>
        <taxon>Trypanosomatidae</taxon>
        <taxon>Leishmaniinae</taxon>
        <taxon>Leptomonas</taxon>
    </lineage>
</organism>
<name>A0A0N0P7Y1_LEPSE</name>
<feature type="region of interest" description="Disordered" evidence="6">
    <location>
        <begin position="1207"/>
        <end position="1239"/>
    </location>
</feature>
<dbReference type="OMA" id="WRIMPRY"/>
<feature type="transmembrane region" description="Helical" evidence="7">
    <location>
        <begin position="2716"/>
        <end position="2738"/>
    </location>
</feature>
<feature type="compositionally biased region" description="Polar residues" evidence="6">
    <location>
        <begin position="1838"/>
        <end position="1848"/>
    </location>
</feature>
<evidence type="ECO:0000256" key="1">
    <source>
        <dbReference type="ARBA" id="ARBA00004141"/>
    </source>
</evidence>
<feature type="compositionally biased region" description="Low complexity" evidence="6">
    <location>
        <begin position="1215"/>
        <end position="1227"/>
    </location>
</feature>
<dbReference type="InterPro" id="IPR014821">
    <property type="entry name" value="Ins145_P3_rcpt"/>
</dbReference>
<dbReference type="PANTHER" id="PTHR13715:SF99">
    <property type="entry name" value="INOSITOL 1,4,5-TRISPHOSPHATE RECEPTOR-LIKE PROTEIN A"/>
    <property type="match status" value="1"/>
</dbReference>
<dbReference type="Gene3D" id="2.80.10.50">
    <property type="match status" value="2"/>
</dbReference>
<evidence type="ECO:0000256" key="6">
    <source>
        <dbReference type="SAM" id="MobiDB-lite"/>
    </source>
</evidence>
<feature type="transmembrane region" description="Helical" evidence="7">
    <location>
        <begin position="2637"/>
        <end position="2657"/>
    </location>
</feature>
<keyword evidence="10" id="KW-1185">Reference proteome</keyword>
<evidence type="ECO:0000313" key="10">
    <source>
        <dbReference type="Proteomes" id="UP000038009"/>
    </source>
</evidence>
<dbReference type="Gene3D" id="1.10.287.70">
    <property type="match status" value="1"/>
</dbReference>
<evidence type="ECO:0000256" key="5">
    <source>
        <dbReference type="ARBA" id="ARBA00023136"/>
    </source>
</evidence>
<dbReference type="Pfam" id="PF08709">
    <property type="entry name" value="Ins145_P3_rec"/>
    <property type="match status" value="1"/>
</dbReference>
<dbReference type="PROSITE" id="PS50919">
    <property type="entry name" value="MIR"/>
    <property type="match status" value="1"/>
</dbReference>
<feature type="transmembrane region" description="Helical" evidence="7">
    <location>
        <begin position="2609"/>
        <end position="2630"/>
    </location>
</feature>
<dbReference type="SUPFAM" id="SSF82109">
    <property type="entry name" value="MIR domain"/>
    <property type="match status" value="1"/>
</dbReference>
<proteinExistence type="predicted"/>
<feature type="region of interest" description="Disordered" evidence="6">
    <location>
        <begin position="2835"/>
        <end position="2867"/>
    </location>
</feature>
<dbReference type="GO" id="GO:0016020">
    <property type="term" value="C:membrane"/>
    <property type="evidence" value="ECO:0007669"/>
    <property type="project" value="UniProtKB-SubCell"/>
</dbReference>
<dbReference type="Pfam" id="PF08454">
    <property type="entry name" value="RIH_assoc"/>
    <property type="match status" value="1"/>
</dbReference>
<dbReference type="InterPro" id="IPR013662">
    <property type="entry name" value="RIH_assoc-dom"/>
</dbReference>
<reference evidence="9 10" key="1">
    <citation type="journal article" date="2015" name="PLoS Pathog.">
        <title>Leptomonas seymouri: Adaptations to the Dixenous Life Cycle Analyzed by Genome Sequencing, Transcriptome Profiling and Co-infection with Leishmania donovani.</title>
        <authorList>
            <person name="Kraeva N."/>
            <person name="Butenko A."/>
            <person name="Hlavacova J."/>
            <person name="Kostygov A."/>
            <person name="Myskova J."/>
            <person name="Grybchuk D."/>
            <person name="Lestinova T."/>
            <person name="Votypka J."/>
            <person name="Volf P."/>
            <person name="Opperdoes F."/>
            <person name="Flegontov P."/>
            <person name="Lukes J."/>
            <person name="Yurchenko V."/>
        </authorList>
    </citation>
    <scope>NUCLEOTIDE SEQUENCE [LARGE SCALE GENOMIC DNA]</scope>
    <source>
        <strain evidence="9 10">ATCC 30220</strain>
    </source>
</reference>
<feature type="transmembrane region" description="Helical" evidence="7">
    <location>
        <begin position="2578"/>
        <end position="2603"/>
    </location>
</feature>
<comment type="caution">
    <text evidence="9">The sequence shown here is derived from an EMBL/GenBank/DDBJ whole genome shotgun (WGS) entry which is preliminary data.</text>
</comment>
<dbReference type="Proteomes" id="UP000038009">
    <property type="component" value="Unassembled WGS sequence"/>
</dbReference>
<dbReference type="GO" id="GO:0005216">
    <property type="term" value="F:monoatomic ion channel activity"/>
    <property type="evidence" value="ECO:0007669"/>
    <property type="project" value="InterPro"/>
</dbReference>
<dbReference type="InterPro" id="IPR036300">
    <property type="entry name" value="MIR_dom_sf"/>
</dbReference>
<evidence type="ECO:0000256" key="3">
    <source>
        <dbReference type="ARBA" id="ARBA00022737"/>
    </source>
</evidence>
<evidence type="ECO:0000256" key="7">
    <source>
        <dbReference type="SAM" id="Phobius"/>
    </source>
</evidence>
<keyword evidence="3" id="KW-0677">Repeat</keyword>
<accession>A0A0N0P7Y1</accession>
<dbReference type="InterPro" id="IPR016093">
    <property type="entry name" value="MIR_motif"/>
</dbReference>
<evidence type="ECO:0000256" key="2">
    <source>
        <dbReference type="ARBA" id="ARBA00022692"/>
    </source>
</evidence>
<feature type="region of interest" description="Disordered" evidence="6">
    <location>
        <begin position="314"/>
        <end position="345"/>
    </location>
</feature>
<feature type="transmembrane region" description="Helical" evidence="7">
    <location>
        <begin position="2451"/>
        <end position="2484"/>
    </location>
</feature>
<feature type="compositionally biased region" description="Polar residues" evidence="6">
    <location>
        <begin position="2911"/>
        <end position="2921"/>
    </location>
</feature>
<dbReference type="VEuPathDB" id="TriTrypDB:Lsey_0026_0150"/>
<feature type="compositionally biased region" description="Basic and acidic residues" evidence="6">
    <location>
        <begin position="2857"/>
        <end position="2867"/>
    </location>
</feature>
<feature type="region of interest" description="Disordered" evidence="6">
    <location>
        <begin position="613"/>
        <end position="644"/>
    </location>
</feature>
<dbReference type="Pfam" id="PF00520">
    <property type="entry name" value="Ion_trans"/>
    <property type="match status" value="1"/>
</dbReference>
<evidence type="ECO:0000259" key="8">
    <source>
        <dbReference type="PROSITE" id="PS50919"/>
    </source>
</evidence>
<keyword evidence="2 7" id="KW-0812">Transmembrane</keyword>
<sequence length="2946" mass="325374">MASTAVAQPLRYGCLINLYKQSLDGYVVATSSAEAPVGLQCDSVENPLRYEKTAFLLQRGDPVETGASRRPGGDIVKYGQTIRLLHYAHQQPLSYHMERHAAGMKGNLRVLLEKRGKSLLKVERWRIMPRYRLRVEGDPVADGDPVLLQAADGELYLNVAPDVDDEAADKQFFEVSVGEGLQGFLMCLYDGDTSPETTLPPLRCGDCVTLLHTEEQKYVLADPSKKLCVLRTPDSQLADDDAVTGEAGVGDDPAVASYVAREGEVGYLSLFVVEGADARKGGALRTRGLRDFYRFKSLSSGLYLQCGEVPASSSPSYAPGVADPGATTGADKSSSAEGAATLAASPGSGPVLPAADAAMSPSRLAAAGNGVRAGADVGRPARQSTYAVTLTPNAKAPGTLFQLHCVSSSAEEFLANGGRVFLSCVNSRGRKVWMVAGGPALLDGEDSREAEMTVASLAHQAKTYGTVLLLGKGLKSMRDGMEIRRLQPKALEELYMIRGLLPPLQRYVKDMTMGIGNPFQVRQARENLLQLQQLCQRVTGPGEEEGAEDLMSARNAGGGVLNPEWQSKVFQQGVGELALQVVKATMECPYVQPEKLLSLDIVYPRVAGDPAGASAAGDGAAESKGTSEEAKADGAMLPQPPSLPPVAPTAIPVTPATLGGKVGSLSFVAMRYSELKDLIHVCFQLVRLLLYNRPRYAETLQSYADFVMECTRYVPSALKCLAAFYKDNPIYVELPMARHRLDFFLHMLDERGREPDVVHILQHFACCGGEGMVEAQRVILDFFERDPAMTQRLLCPFRRMPVAQEVRETLLTQLSESFPQFSERLEPEGTNNGGGGVAAAEAEPTTGLGIGKLSIGSPLGIMKQPKGFKSSPTTSSMAKSPASPIVAELPLRSGKELVVVGIPNAFFAEVEGDEESVSITTSTQYRGKCDKLGELLQRAADAVDTDALTYFPLEGVSVMMEDWPEVKDLLVPYLVAQIRLLAALAYGKNKSSSKSFIFEWIPRLVLVETLKSEVLPRQLHAALLELFANVMLDVEGAQNIREQIQNIRCVVTRSSDAADVSAISAFRMTMRTVPEELAIAKKLVVRHMRRTMMSGEENTAEEYLSVLNLTDALVNTGAFDLAEYELLMQLMVQCVDPSRDDQRTYLEIQSVYECKSRALRLMSTVIDVLLVREALVLVDCFRQQKKPPAYSQLTVFSLNATARKNAIGGGDEAPAESSDAATESDAAVEPHGSPGHDSGIVYAVEGRKAKPEFTPIAEMFRALLDLANRSRSSMIQRQVICLFFRATNFLEELHATAMRVQLLTSKASMGLYTEINRTSITLDQLTKKSFRRSNTVVLADSALDALEKFLSKAKYGATAEKLSMMCHLGVPLQLIRMLTRLTVPLRESSRQLTFKAVALLQVMAQSAPIREELRVAVTDASPLVYQDTNYISLLRTLFVSEDGDRAQMPTALLSEVVKCLYMQHSASMAISFFCDWLVPRGSPGHVTTHRQQQLWRAIVSDQQAERCIQLRHSWCSDQGREMRERLLTSDDSYAPTGRVATHLEMCRLLFLVSNNSELVKPEEIRQEVFGQNSLDAMLQVLTDPLLPVYFRGSYALLLQALVLDDEMAIPSLFAHRDFPDFLQLCMMDAVRYLQLLGGSSVVPEIDEEVERREDAVLRCSPTNETEEEVDEARLGRGAYEDFFFGPLCACLQRVCAVYRNGISQLSNRVRSQLGMEINGVIDVLCDVMQQVFEPPAIDAAVSEQSTTRPNSLRAASVSTVPFPEAQWNSKQCNALRSCLRVAKEKGFHGTARWRGEQFVRMCDCLDAYRESSAKVSTPLVATEGQKTLSPATPGVVVTSDTASTNTPGLQREQGDSHALTSKWTEFLAESLLRDPRMTEDNRLLSAAGVLLRCGARGTIFIRLLCTVMPSLQRCFLVSTLTLVRQLVVLMPGNPYDDSALLPLHVLDADIPYITITTSVPSRQSFLARWSHDMSLEVPRPLISVVAELIGYGKQDVRRAALLAGCTLLMKGHRSMQECFYNHCRRSSNEQFFFILRNHLIEFKDELRTYYRALASGGTPSGAAQYLTHMANCRLELKMLQLLCAGQYRPLQTYLVAQPDNNISVNVVEALVDLLSMAPKTANEVTLDFMLQFLSTIAETLQGPCLINQDTLVAYNAADYLTLLVSEHDPLVNPRAVFSNTEVAIPRVPWHEAHFGKKHKKKSEAALMEEKRQRCRYLLQTMALSTLLALIEGRDDSAFASKLISTVDLSVLGRSMDRSAAAYEARHGPIVRRQTRGLLRGDVEGCCAVLSRYLRDYIHADYSTGREELQDELALAVSIYTFFRACHDMHTLAVTRSRRTGKAAQSLSGISREIDEFVDKKSQSIRQVLRKTWSYRQVATKLATIEVVRDGRLERVYFRILSSAADNLLHYRKSRLIASAVRTSDNERIQYFFNRGSEMVIEVAWYARLRRFFLIFMLNLFSSEINAVGLGIVLAINVVMIAGIRTPTSPYEDGTSEGINSTLRVLGIANICVQGVLTIQAFFGPAMASYKIGWQLWRLSKTNRLTKRADNDIAADRDDILQCSADTMRPSRSAYVCHSLLFIFTDGLFLPQIFFLFVSIMGFVHHRIWYGLQLMQISLSSTVLANLLTALANNSASLVLTLALLLIFVVFFANISYYKFSNLFNPLGNRNNGFNCYTLSQCWLVHVDTLRSGGGIGDVMDWPVYYSSNSFGYWTEFFRMCYFAVVNLIGVNLFLGVIIDSLAKYRQEQQFVKTDQEMKCFICGIERNVFDVVKPGAYDTHISEEHNMWQYLFFLHYLSEKDPASYNGQEAYVHQQILRRDVTFYPIGKSLVLGAMEGGDTSSNKTDGGGSDGGSGRGDGDGDGRSAADEATAHAVFKLVEAALKTSIDPLKRKLEETAESVQGMKELLPQTGRNLEGTSASMHPGDLGDTLRPAPPQSSQTRAARK</sequence>
<feature type="region of interest" description="Disordered" evidence="6">
    <location>
        <begin position="1831"/>
        <end position="1854"/>
    </location>
</feature>
<keyword evidence="5 7" id="KW-0472">Membrane</keyword>
<keyword evidence="4 7" id="KW-1133">Transmembrane helix</keyword>
<dbReference type="PANTHER" id="PTHR13715">
    <property type="entry name" value="RYANODINE RECEPTOR AND IP3 RECEPTOR"/>
    <property type="match status" value="1"/>
</dbReference>
<dbReference type="GO" id="GO:0006816">
    <property type="term" value="P:calcium ion transport"/>
    <property type="evidence" value="ECO:0007669"/>
    <property type="project" value="InterPro"/>
</dbReference>
<comment type="subcellular location">
    <subcellularLocation>
        <location evidence="1">Membrane</location>
        <topology evidence="1">Multi-pass membrane protein</topology>
    </subcellularLocation>
</comment>
<evidence type="ECO:0000313" key="9">
    <source>
        <dbReference type="EMBL" id="KPI89319.1"/>
    </source>
</evidence>
<dbReference type="OrthoDB" id="278056at2759"/>